<proteinExistence type="predicted"/>
<dbReference type="EMBL" id="UINC01034414">
    <property type="protein sequence ID" value="SVB25217.1"/>
    <property type="molecule type" value="Genomic_DNA"/>
</dbReference>
<name>A0A382CIT3_9ZZZZ</name>
<sequence length="67" mass="7482">VPDPQRSLPDPPTHATISLKISRVYSTLLKLPQKTQIVFKKGSEIVNTVPQHGKALDTHSKRIAREL</sequence>
<feature type="non-terminal residue" evidence="1">
    <location>
        <position position="67"/>
    </location>
</feature>
<gene>
    <name evidence="1" type="ORF">METZ01_LOCUS178071</name>
</gene>
<protein>
    <submittedName>
        <fullName evidence="1">Uncharacterized protein</fullName>
    </submittedName>
</protein>
<feature type="non-terminal residue" evidence="1">
    <location>
        <position position="1"/>
    </location>
</feature>
<evidence type="ECO:0000313" key="1">
    <source>
        <dbReference type="EMBL" id="SVB25217.1"/>
    </source>
</evidence>
<reference evidence="1" key="1">
    <citation type="submission" date="2018-05" db="EMBL/GenBank/DDBJ databases">
        <authorList>
            <person name="Lanie J.A."/>
            <person name="Ng W.-L."/>
            <person name="Kazmierczak K.M."/>
            <person name="Andrzejewski T.M."/>
            <person name="Davidsen T.M."/>
            <person name="Wayne K.J."/>
            <person name="Tettelin H."/>
            <person name="Glass J.I."/>
            <person name="Rusch D."/>
            <person name="Podicherti R."/>
            <person name="Tsui H.-C.T."/>
            <person name="Winkler M.E."/>
        </authorList>
    </citation>
    <scope>NUCLEOTIDE SEQUENCE</scope>
</reference>
<accession>A0A382CIT3</accession>
<dbReference type="AlphaFoldDB" id="A0A382CIT3"/>
<organism evidence="1">
    <name type="scientific">marine metagenome</name>
    <dbReference type="NCBI Taxonomy" id="408172"/>
    <lineage>
        <taxon>unclassified sequences</taxon>
        <taxon>metagenomes</taxon>
        <taxon>ecological metagenomes</taxon>
    </lineage>
</organism>